<reference evidence="1" key="1">
    <citation type="submission" date="2017-07" db="EMBL/GenBank/DDBJ databases">
        <title>Taro Niue Genome Assembly and Annotation.</title>
        <authorList>
            <person name="Atibalentja N."/>
            <person name="Keating K."/>
            <person name="Fields C.J."/>
        </authorList>
    </citation>
    <scope>NUCLEOTIDE SEQUENCE</scope>
    <source>
        <strain evidence="1">Niue_2</strain>
        <tissue evidence="1">Leaf</tissue>
    </source>
</reference>
<protein>
    <submittedName>
        <fullName evidence="1">Uncharacterized protein</fullName>
    </submittedName>
</protein>
<accession>A0A843XM38</accession>
<keyword evidence="2" id="KW-1185">Reference proteome</keyword>
<gene>
    <name evidence="1" type="ORF">Taro_053271</name>
</gene>
<name>A0A843XM38_COLES</name>
<dbReference type="Proteomes" id="UP000652761">
    <property type="component" value="Unassembled WGS sequence"/>
</dbReference>
<dbReference type="AlphaFoldDB" id="A0A843XM38"/>
<proteinExistence type="predicted"/>
<organism evidence="1 2">
    <name type="scientific">Colocasia esculenta</name>
    <name type="common">Wild taro</name>
    <name type="synonym">Arum esculentum</name>
    <dbReference type="NCBI Taxonomy" id="4460"/>
    <lineage>
        <taxon>Eukaryota</taxon>
        <taxon>Viridiplantae</taxon>
        <taxon>Streptophyta</taxon>
        <taxon>Embryophyta</taxon>
        <taxon>Tracheophyta</taxon>
        <taxon>Spermatophyta</taxon>
        <taxon>Magnoliopsida</taxon>
        <taxon>Liliopsida</taxon>
        <taxon>Araceae</taxon>
        <taxon>Aroideae</taxon>
        <taxon>Colocasieae</taxon>
        <taxon>Colocasia</taxon>
    </lineage>
</organism>
<comment type="caution">
    <text evidence="1">The sequence shown here is derived from an EMBL/GenBank/DDBJ whole genome shotgun (WGS) entry which is preliminary data.</text>
</comment>
<sequence>MIYVLNLHVYTTLVIDSVDTPIDGVDTGSESLMFFHEDRVKCVDTVPGSVDTRPSLQKTQLPDWDSVSTQQVAVSTLDPTSRRPFLDKWDSVSTHSVSRSKSTRVADSENQTTQVDALSGQVDTGSCSQNSCFQNQDSRSTQYQSRSTLDQFPEQPISRFGQCVYTTTRAGRHTTERFHPKMDVCHVSA</sequence>
<evidence type="ECO:0000313" key="1">
    <source>
        <dbReference type="EMBL" id="MQM20252.1"/>
    </source>
</evidence>
<dbReference type="EMBL" id="NMUH01009638">
    <property type="protein sequence ID" value="MQM20252.1"/>
    <property type="molecule type" value="Genomic_DNA"/>
</dbReference>
<evidence type="ECO:0000313" key="2">
    <source>
        <dbReference type="Proteomes" id="UP000652761"/>
    </source>
</evidence>